<reference evidence="3" key="2">
    <citation type="submission" date="2016-02" db="EMBL/GenBank/DDBJ databases">
        <title>Genome sequencing of Aspergillus luchuensis NBRC 4314.</title>
        <authorList>
            <person name="Yamada O."/>
        </authorList>
    </citation>
    <scope>NUCLEOTIDE SEQUENCE [LARGE SCALE GENOMIC DNA]</scope>
    <source>
        <strain evidence="3">RIB 2604</strain>
    </source>
</reference>
<dbReference type="Proteomes" id="UP000075230">
    <property type="component" value="Unassembled WGS sequence"/>
</dbReference>
<evidence type="ECO:0000313" key="2">
    <source>
        <dbReference type="EMBL" id="GAT30734.1"/>
    </source>
</evidence>
<gene>
    <name evidence="2" type="ORF">RIB2604_03600750</name>
</gene>
<dbReference type="VEuPathDB" id="FungiDB:ASPFODRAFT_47313"/>
<dbReference type="EMBL" id="BCWF01000035">
    <property type="protein sequence ID" value="GAT30734.1"/>
    <property type="molecule type" value="Genomic_DNA"/>
</dbReference>
<dbReference type="AlphaFoldDB" id="A0A146FYK4"/>
<evidence type="ECO:0000313" key="3">
    <source>
        <dbReference type="Proteomes" id="UP000075230"/>
    </source>
</evidence>
<dbReference type="InterPro" id="IPR058563">
    <property type="entry name" value="Trs120_TRAPPC9_N"/>
</dbReference>
<accession>A0A146FYK4</accession>
<sequence length="80" mass="8786">MGVDPLSPIAPVRLRALLLPIGKIKRSRFLSFAARLQAENVVRLSDISPDARPNRSMLALSIPSLQQDRLVIDIMGPVVD</sequence>
<comment type="caution">
    <text evidence="2">The sequence shown here is derived from an EMBL/GenBank/DDBJ whole genome shotgun (WGS) entry which is preliminary data.</text>
</comment>
<protein>
    <submittedName>
        <fullName evidence="2">Hypercellular protein HypA</fullName>
    </submittedName>
</protein>
<feature type="domain" description="Trs120/TRAPPC9 N-terminal" evidence="1">
    <location>
        <begin position="5"/>
        <end position="58"/>
    </location>
</feature>
<proteinExistence type="predicted"/>
<dbReference type="Pfam" id="PF08626">
    <property type="entry name" value="TRAPPC9-Trs120"/>
    <property type="match status" value="1"/>
</dbReference>
<evidence type="ECO:0000259" key="1">
    <source>
        <dbReference type="Pfam" id="PF08626"/>
    </source>
</evidence>
<organism evidence="2 3">
    <name type="scientific">Aspergillus kawachii</name>
    <name type="common">White koji mold</name>
    <name type="synonym">Aspergillus awamori var. kawachi</name>
    <dbReference type="NCBI Taxonomy" id="1069201"/>
    <lineage>
        <taxon>Eukaryota</taxon>
        <taxon>Fungi</taxon>
        <taxon>Dikarya</taxon>
        <taxon>Ascomycota</taxon>
        <taxon>Pezizomycotina</taxon>
        <taxon>Eurotiomycetes</taxon>
        <taxon>Eurotiomycetidae</taxon>
        <taxon>Eurotiales</taxon>
        <taxon>Aspergillaceae</taxon>
        <taxon>Aspergillus</taxon>
        <taxon>Aspergillus subgen. Circumdati</taxon>
    </lineage>
</organism>
<reference evidence="2 3" key="1">
    <citation type="journal article" date="2016" name="DNA Res.">
        <title>Genome sequence of Aspergillus luchuensis NBRC 4314.</title>
        <authorList>
            <person name="Yamada O."/>
            <person name="Machida M."/>
            <person name="Hosoyama A."/>
            <person name="Goto M."/>
            <person name="Takahashi T."/>
            <person name="Futagami T."/>
            <person name="Yamagata Y."/>
            <person name="Takeuchi M."/>
            <person name="Kobayashi T."/>
            <person name="Koike H."/>
            <person name="Abe K."/>
            <person name="Asai K."/>
            <person name="Arita M."/>
            <person name="Fujita N."/>
            <person name="Fukuda K."/>
            <person name="Higa K."/>
            <person name="Horikawa H."/>
            <person name="Ishikawa T."/>
            <person name="Jinno K."/>
            <person name="Kato Y."/>
            <person name="Kirimura K."/>
            <person name="Mizutani O."/>
            <person name="Nakasone K."/>
            <person name="Sano M."/>
            <person name="Shiraishi Y."/>
            <person name="Tsukahara M."/>
            <person name="Gomi K."/>
        </authorList>
    </citation>
    <scope>NUCLEOTIDE SEQUENCE [LARGE SCALE GENOMIC DNA]</scope>
    <source>
        <strain evidence="2 3">RIB 2604</strain>
    </source>
</reference>
<name>A0A146FYK4_ASPKA</name>